<dbReference type="Pfam" id="PF04101">
    <property type="entry name" value="Glyco_tran_28_C"/>
    <property type="match status" value="1"/>
</dbReference>
<evidence type="ECO:0000313" key="15">
    <source>
        <dbReference type="Proteomes" id="UP000654947"/>
    </source>
</evidence>
<evidence type="ECO:0000259" key="13">
    <source>
        <dbReference type="Pfam" id="PF04101"/>
    </source>
</evidence>
<evidence type="ECO:0000259" key="12">
    <source>
        <dbReference type="Pfam" id="PF03033"/>
    </source>
</evidence>
<dbReference type="NCBIfam" id="TIGR01133">
    <property type="entry name" value="murG"/>
    <property type="match status" value="1"/>
</dbReference>
<feature type="region of interest" description="Disordered" evidence="11">
    <location>
        <begin position="357"/>
        <end position="386"/>
    </location>
</feature>
<keyword evidence="8 10" id="KW-0131">Cell cycle</keyword>
<dbReference type="Pfam" id="PF03033">
    <property type="entry name" value="Glyco_transf_28"/>
    <property type="match status" value="1"/>
</dbReference>
<name>A0A918X6B8_9ACTN</name>
<dbReference type="Proteomes" id="UP000654947">
    <property type="component" value="Unassembled WGS sequence"/>
</dbReference>
<dbReference type="Gene3D" id="3.40.50.2000">
    <property type="entry name" value="Glycogen Phosphorylase B"/>
    <property type="match status" value="2"/>
</dbReference>
<dbReference type="GO" id="GO:0009252">
    <property type="term" value="P:peptidoglycan biosynthetic process"/>
    <property type="evidence" value="ECO:0007669"/>
    <property type="project" value="UniProtKB-UniRule"/>
</dbReference>
<feature type="compositionally biased region" description="Basic and acidic residues" evidence="11">
    <location>
        <begin position="359"/>
        <end position="371"/>
    </location>
</feature>
<dbReference type="InterPro" id="IPR007235">
    <property type="entry name" value="Glyco_trans_28_C"/>
</dbReference>
<dbReference type="EMBL" id="BMXL01000001">
    <property type="protein sequence ID" value="GHD15285.1"/>
    <property type="molecule type" value="Genomic_DNA"/>
</dbReference>
<keyword evidence="6 10" id="KW-0573">Peptidoglycan synthesis</keyword>
<comment type="function">
    <text evidence="10">Cell wall formation. Catalyzes the transfer of a GlcNAc subunit on undecaprenyl-pyrophosphoryl-MurNAc-pentapeptide (lipid intermediate I) to form undecaprenyl-pyrophosphoryl-MurNAc-(pentapeptide)GlcNAc (lipid intermediate II).</text>
</comment>
<feature type="compositionally biased region" description="Acidic residues" evidence="11">
    <location>
        <begin position="372"/>
        <end position="386"/>
    </location>
</feature>
<dbReference type="GO" id="GO:0005886">
    <property type="term" value="C:plasma membrane"/>
    <property type="evidence" value="ECO:0007669"/>
    <property type="project" value="UniProtKB-SubCell"/>
</dbReference>
<dbReference type="AlphaFoldDB" id="A0A918X6B8"/>
<dbReference type="GO" id="GO:0008360">
    <property type="term" value="P:regulation of cell shape"/>
    <property type="evidence" value="ECO:0007669"/>
    <property type="project" value="UniProtKB-KW"/>
</dbReference>
<comment type="caution">
    <text evidence="14">The sequence shown here is derived from an EMBL/GenBank/DDBJ whole genome shotgun (WGS) entry which is preliminary data.</text>
</comment>
<evidence type="ECO:0000256" key="5">
    <source>
        <dbReference type="ARBA" id="ARBA00022960"/>
    </source>
</evidence>
<comment type="pathway">
    <text evidence="10">Cell wall biogenesis; peptidoglycan biosynthesis.</text>
</comment>
<comment type="caution">
    <text evidence="10">Lacks conserved residue(s) required for the propagation of feature annotation.</text>
</comment>
<keyword evidence="5 10" id="KW-0133">Cell shape</keyword>
<feature type="binding site" evidence="10">
    <location>
        <position position="161"/>
    </location>
    <ligand>
        <name>UDP-N-acetyl-alpha-D-glucosamine</name>
        <dbReference type="ChEBI" id="CHEBI:57705"/>
    </ligand>
</feature>
<dbReference type="RefSeq" id="WP_017575450.1">
    <property type="nucleotide sequence ID" value="NZ_BMXL01000001.1"/>
</dbReference>
<evidence type="ECO:0000256" key="8">
    <source>
        <dbReference type="ARBA" id="ARBA00023306"/>
    </source>
</evidence>
<feature type="domain" description="Glycosyltransferase family 28 N-terminal" evidence="12">
    <location>
        <begin position="3"/>
        <end position="142"/>
    </location>
</feature>
<sequence length="386" mass="41254">MRVALAGGGTAGHIEPALSLADALRRIDPDTEILCLGTERGLENRLVPMRGYELGLIPAVPLPRRITPRLLTVPGKLAGALSAAGEQLDRIQADVLVGFGGYVATPGYLAARRRRIPTVVHEANPLPGLANRLGARLTPHVYTGHPHTQIRNGRFVGIPLREQISSLDRLAMGDKARAYFGLRPDLPTLLIFGGSQGAQRINETAFSAVADFARAGVQVLHVVGPKNAEEPQDLTQDGVPYVAVPYVDRMDMAYAAADVAMCRSGAMTCAELTAVGLPGAFVPLAIGNGEQRLNAEPVVGAGGGVMIDNADLSTDWITGELIPMLTDTDRIVSMSESASRMGRRDADMELAREVMAIARGDKPTPEMHVSEDELDEEFEDDGKDTR</sequence>
<dbReference type="GO" id="GO:0050511">
    <property type="term" value="F:undecaprenyldiphospho-muramoylpentapeptide beta-N-acetylglucosaminyltransferase activity"/>
    <property type="evidence" value="ECO:0007669"/>
    <property type="project" value="UniProtKB-UniRule"/>
</dbReference>
<proteinExistence type="inferred from homology"/>
<feature type="binding site" evidence="10">
    <location>
        <position position="195"/>
    </location>
    <ligand>
        <name>UDP-N-acetyl-alpha-D-glucosamine</name>
        <dbReference type="ChEBI" id="CHEBI:57705"/>
    </ligand>
</feature>
<dbReference type="SUPFAM" id="SSF53756">
    <property type="entry name" value="UDP-Glycosyltransferase/glycogen phosphorylase"/>
    <property type="match status" value="1"/>
</dbReference>
<comment type="subcellular location">
    <subcellularLocation>
        <location evidence="10">Cell membrane</location>
        <topology evidence="10">Peripheral membrane protein</topology>
        <orientation evidence="10">Cytoplasmic side</orientation>
    </subcellularLocation>
</comment>
<evidence type="ECO:0000256" key="7">
    <source>
        <dbReference type="ARBA" id="ARBA00023136"/>
    </source>
</evidence>
<dbReference type="CDD" id="cd03785">
    <property type="entry name" value="GT28_MurG"/>
    <property type="match status" value="1"/>
</dbReference>
<accession>A0A918X6B8</accession>
<comment type="catalytic activity">
    <reaction evidence="10">
        <text>di-trans,octa-cis-undecaprenyl diphospho-N-acetyl-alpha-D-muramoyl-L-alanyl-D-glutamyl-meso-2,6-diaminopimeloyl-D-alanyl-D-alanine + UDP-N-acetyl-alpha-D-glucosamine = di-trans,octa-cis-undecaprenyl diphospho-[N-acetyl-alpha-D-glucosaminyl-(1-&gt;4)]-N-acetyl-alpha-D-muramoyl-L-alanyl-D-glutamyl-meso-2,6-diaminopimeloyl-D-alanyl-D-alanine + UDP + H(+)</text>
        <dbReference type="Rhea" id="RHEA:31227"/>
        <dbReference type="ChEBI" id="CHEBI:15378"/>
        <dbReference type="ChEBI" id="CHEBI:57705"/>
        <dbReference type="ChEBI" id="CHEBI:58223"/>
        <dbReference type="ChEBI" id="CHEBI:61387"/>
        <dbReference type="ChEBI" id="CHEBI:61388"/>
        <dbReference type="EC" id="2.4.1.227"/>
    </reaction>
</comment>
<dbReference type="InterPro" id="IPR004276">
    <property type="entry name" value="GlycoTrans_28_N"/>
</dbReference>
<dbReference type="GO" id="GO:0051301">
    <property type="term" value="P:cell division"/>
    <property type="evidence" value="ECO:0007669"/>
    <property type="project" value="UniProtKB-KW"/>
</dbReference>
<keyword evidence="2 10" id="KW-0132">Cell division</keyword>
<dbReference type="GO" id="GO:0071555">
    <property type="term" value="P:cell wall organization"/>
    <property type="evidence" value="ECO:0007669"/>
    <property type="project" value="UniProtKB-KW"/>
</dbReference>
<evidence type="ECO:0000256" key="11">
    <source>
        <dbReference type="SAM" id="MobiDB-lite"/>
    </source>
</evidence>
<evidence type="ECO:0000313" key="14">
    <source>
        <dbReference type="EMBL" id="GHD15285.1"/>
    </source>
</evidence>
<evidence type="ECO:0000256" key="4">
    <source>
        <dbReference type="ARBA" id="ARBA00022679"/>
    </source>
</evidence>
<keyword evidence="7 10" id="KW-0472">Membrane</keyword>
<dbReference type="InterPro" id="IPR006009">
    <property type="entry name" value="GlcNAc_MurG"/>
</dbReference>
<reference evidence="14 15" key="1">
    <citation type="journal article" date="2014" name="Int. J. Syst. Evol. Microbiol.">
        <title>Complete genome sequence of Corynebacterium casei LMG S-19264T (=DSM 44701T), isolated from a smear-ripened cheese.</title>
        <authorList>
            <consortium name="US DOE Joint Genome Institute (JGI-PGF)"/>
            <person name="Walter F."/>
            <person name="Albersmeier A."/>
            <person name="Kalinowski J."/>
            <person name="Ruckert C."/>
        </authorList>
    </citation>
    <scope>NUCLEOTIDE SEQUENCE [LARGE SCALE GENOMIC DNA]</scope>
    <source>
        <strain evidence="14 15">KCTC 19473</strain>
    </source>
</reference>
<keyword evidence="9 10" id="KW-0961">Cell wall biogenesis/degradation</keyword>
<feature type="binding site" evidence="10">
    <location>
        <position position="291"/>
    </location>
    <ligand>
        <name>UDP-N-acetyl-alpha-D-glucosamine</name>
        <dbReference type="ChEBI" id="CHEBI:57705"/>
    </ligand>
</feature>
<evidence type="ECO:0000256" key="6">
    <source>
        <dbReference type="ARBA" id="ARBA00022984"/>
    </source>
</evidence>
<dbReference type="PANTHER" id="PTHR21015:SF22">
    <property type="entry name" value="GLYCOSYLTRANSFERASE"/>
    <property type="match status" value="1"/>
</dbReference>
<protein>
    <recommendedName>
        <fullName evidence="10">UDP-N-acetylglucosamine--N-acetylmuramyl-(pentapeptide) pyrophosphoryl-undecaprenol N-acetylglucosamine transferase</fullName>
        <ecNumber evidence="10">2.4.1.227</ecNumber>
    </recommendedName>
    <alternativeName>
        <fullName evidence="10">Undecaprenyl-PP-MurNAc-pentapeptide-UDPGlcNAc GlcNAc transferase</fullName>
    </alternativeName>
</protein>
<dbReference type="GO" id="GO:0005975">
    <property type="term" value="P:carbohydrate metabolic process"/>
    <property type="evidence" value="ECO:0007669"/>
    <property type="project" value="InterPro"/>
</dbReference>
<feature type="binding site" evidence="10">
    <location>
        <position position="124"/>
    </location>
    <ligand>
        <name>UDP-N-acetyl-alpha-D-glucosamine</name>
        <dbReference type="ChEBI" id="CHEBI:57705"/>
    </ligand>
</feature>
<keyword evidence="4 10" id="KW-0808">Transferase</keyword>
<evidence type="ECO:0000256" key="3">
    <source>
        <dbReference type="ARBA" id="ARBA00022676"/>
    </source>
</evidence>
<comment type="similarity">
    <text evidence="10">Belongs to the glycosyltransferase 28 family. MurG subfamily.</text>
</comment>
<dbReference type="HAMAP" id="MF_00033">
    <property type="entry name" value="MurG"/>
    <property type="match status" value="1"/>
</dbReference>
<keyword evidence="1 10" id="KW-1003">Cell membrane</keyword>
<gene>
    <name evidence="10 14" type="primary">murG</name>
    <name evidence="14" type="ORF">GCM10007147_02360</name>
</gene>
<feature type="domain" description="Glycosyl transferase family 28 C-terminal" evidence="13">
    <location>
        <begin position="188"/>
        <end position="347"/>
    </location>
</feature>
<feature type="binding site" evidence="10">
    <location>
        <begin position="10"/>
        <end position="12"/>
    </location>
    <ligand>
        <name>UDP-N-acetyl-alpha-D-glucosamine</name>
        <dbReference type="ChEBI" id="CHEBI:57705"/>
    </ligand>
</feature>
<dbReference type="PANTHER" id="PTHR21015">
    <property type="entry name" value="UDP-N-ACETYLGLUCOSAMINE--N-ACETYLMURAMYL-(PENTAPEPTIDE) PYROPHOSPHORYL-UNDECAPRENOL N-ACETYLGLUCOSAMINE TRANSFERASE 1"/>
    <property type="match status" value="1"/>
</dbReference>
<evidence type="ECO:0000256" key="9">
    <source>
        <dbReference type="ARBA" id="ARBA00023316"/>
    </source>
</evidence>
<evidence type="ECO:0000256" key="10">
    <source>
        <dbReference type="HAMAP-Rule" id="MF_00033"/>
    </source>
</evidence>
<keyword evidence="3 10" id="KW-0328">Glycosyltransferase</keyword>
<evidence type="ECO:0000256" key="1">
    <source>
        <dbReference type="ARBA" id="ARBA00022475"/>
    </source>
</evidence>
<evidence type="ECO:0000256" key="2">
    <source>
        <dbReference type="ARBA" id="ARBA00022618"/>
    </source>
</evidence>
<organism evidence="14 15">
    <name type="scientific">Nocardiopsis kunsanensis</name>
    <dbReference type="NCBI Taxonomy" id="141693"/>
    <lineage>
        <taxon>Bacteria</taxon>
        <taxon>Bacillati</taxon>
        <taxon>Actinomycetota</taxon>
        <taxon>Actinomycetes</taxon>
        <taxon>Streptosporangiales</taxon>
        <taxon>Nocardiopsidaceae</taxon>
        <taxon>Nocardiopsis</taxon>
    </lineage>
</organism>
<dbReference type="EC" id="2.4.1.227" evidence="10"/>
<keyword evidence="15" id="KW-1185">Reference proteome</keyword>